<evidence type="ECO:0000313" key="1">
    <source>
        <dbReference type="EMBL" id="KKK99444.1"/>
    </source>
</evidence>
<organism evidence="1">
    <name type="scientific">marine sediment metagenome</name>
    <dbReference type="NCBI Taxonomy" id="412755"/>
    <lineage>
        <taxon>unclassified sequences</taxon>
        <taxon>metagenomes</taxon>
        <taxon>ecological metagenomes</taxon>
    </lineage>
</organism>
<accession>A0A0F9CAU9</accession>
<protein>
    <submittedName>
        <fullName evidence="1">Uncharacterized protein</fullName>
    </submittedName>
</protein>
<dbReference type="AlphaFoldDB" id="A0A0F9CAU9"/>
<gene>
    <name evidence="1" type="ORF">LCGC14_2632680</name>
</gene>
<dbReference type="EMBL" id="LAZR01045202">
    <property type="protein sequence ID" value="KKK99444.1"/>
    <property type="molecule type" value="Genomic_DNA"/>
</dbReference>
<reference evidence="1" key="1">
    <citation type="journal article" date="2015" name="Nature">
        <title>Complex archaea that bridge the gap between prokaryotes and eukaryotes.</title>
        <authorList>
            <person name="Spang A."/>
            <person name="Saw J.H."/>
            <person name="Jorgensen S.L."/>
            <person name="Zaremba-Niedzwiedzka K."/>
            <person name="Martijn J."/>
            <person name="Lind A.E."/>
            <person name="van Eijk R."/>
            <person name="Schleper C."/>
            <person name="Guy L."/>
            <person name="Ettema T.J."/>
        </authorList>
    </citation>
    <scope>NUCLEOTIDE SEQUENCE</scope>
</reference>
<sequence length="293" mass="30854">LVDLVAGYSEGDTSMVIDDLQSAGTIEADQEFTIANTRGIYRVTADATIASNEATVSFYPGLESDVDNDVVVTFTQSTLTDPKVETFVINYASALAAIREPMLLYQQANAAITTVGLATTRITAIGAEIILAVADVASGRAETVLAVALLSTASTQFDLMNAQIDLGVTALASGNSLVNTVPVAGGAPEFMAQANSNFGAAQGFGVTGRSFLEEARGNLNNNSAYLADVVGEVNAITAMVREAQVNLQEVSSELQIASSGRIMETWGRTELERVKAQMERAVPHSVSRIYSRS</sequence>
<name>A0A0F9CAU9_9ZZZZ</name>
<comment type="caution">
    <text evidence="1">The sequence shown here is derived from an EMBL/GenBank/DDBJ whole genome shotgun (WGS) entry which is preliminary data.</text>
</comment>
<proteinExistence type="predicted"/>
<feature type="non-terminal residue" evidence="1">
    <location>
        <position position="1"/>
    </location>
</feature>